<feature type="modified residue" description="4-aspartylphosphate" evidence="5">
    <location>
        <position position="54"/>
    </location>
</feature>
<dbReference type="SUPFAM" id="SSF46894">
    <property type="entry name" value="C-terminal effector domain of the bipartite response regulators"/>
    <property type="match status" value="1"/>
</dbReference>
<evidence type="ECO:0000256" key="5">
    <source>
        <dbReference type="PROSITE-ProRule" id="PRU00169"/>
    </source>
</evidence>
<proteinExistence type="predicted"/>
<evidence type="ECO:0000259" key="6">
    <source>
        <dbReference type="PROSITE" id="PS50043"/>
    </source>
</evidence>
<dbReference type="CDD" id="cd17535">
    <property type="entry name" value="REC_NarL-like"/>
    <property type="match status" value="1"/>
</dbReference>
<sequence>MRVLLVDDHPVVRAGLRALISGFDQMTVAAEASHGVEALELLDAGLDVDVVVMDLQMPEMDGVRTTAEVRRRGGPPVLVLTTFDTQADVVVALRAGAVGYLLKDAPAPTLRQALIDTAQRRATLAPEVASAVVEQLHRPQPTLSAREIELLEALATGASNRELAATLFISQATVKTHLVHIYDKLGVTNRTAAIAAAREQRLI</sequence>
<evidence type="ECO:0000313" key="9">
    <source>
        <dbReference type="Proteomes" id="UP001219037"/>
    </source>
</evidence>
<reference evidence="8 9" key="1">
    <citation type="submission" date="2023-04" db="EMBL/GenBank/DDBJ databases">
        <title>Funneling lignin-derived compounds into biodiesel using alkali-halophilic Citricoccus sp. P2.</title>
        <authorList>
            <person name="Luo C.-B."/>
        </authorList>
    </citation>
    <scope>NUCLEOTIDE SEQUENCE [LARGE SCALE GENOMIC DNA]</scope>
    <source>
        <strain evidence="8 9">P2</strain>
    </source>
</reference>
<keyword evidence="4" id="KW-0804">Transcription</keyword>
<dbReference type="CDD" id="cd06170">
    <property type="entry name" value="LuxR_C_like"/>
    <property type="match status" value="1"/>
</dbReference>
<gene>
    <name evidence="8" type="ORF">P8192_11855</name>
</gene>
<dbReference type="InterPro" id="IPR039420">
    <property type="entry name" value="WalR-like"/>
</dbReference>
<evidence type="ECO:0000256" key="3">
    <source>
        <dbReference type="ARBA" id="ARBA00023125"/>
    </source>
</evidence>
<feature type="domain" description="HTH luxR-type" evidence="6">
    <location>
        <begin position="136"/>
        <end position="201"/>
    </location>
</feature>
<evidence type="ECO:0000256" key="1">
    <source>
        <dbReference type="ARBA" id="ARBA00022553"/>
    </source>
</evidence>
<dbReference type="RefSeq" id="WP_278157242.1">
    <property type="nucleotide sequence ID" value="NZ_CP121252.1"/>
</dbReference>
<dbReference type="SUPFAM" id="SSF52172">
    <property type="entry name" value="CheY-like"/>
    <property type="match status" value="1"/>
</dbReference>
<dbReference type="InterPro" id="IPR001789">
    <property type="entry name" value="Sig_transdc_resp-reg_receiver"/>
</dbReference>
<dbReference type="PRINTS" id="PR00038">
    <property type="entry name" value="HTHLUXR"/>
</dbReference>
<accession>A0ABY8H566</accession>
<dbReference type="EMBL" id="CP121252">
    <property type="protein sequence ID" value="WFP16076.1"/>
    <property type="molecule type" value="Genomic_DNA"/>
</dbReference>
<evidence type="ECO:0000256" key="4">
    <source>
        <dbReference type="ARBA" id="ARBA00023163"/>
    </source>
</evidence>
<dbReference type="Gene3D" id="3.40.50.2300">
    <property type="match status" value="1"/>
</dbReference>
<dbReference type="InterPro" id="IPR058245">
    <property type="entry name" value="NreC/VraR/RcsB-like_REC"/>
</dbReference>
<dbReference type="InterPro" id="IPR000792">
    <property type="entry name" value="Tscrpt_reg_LuxR_C"/>
</dbReference>
<keyword evidence="3" id="KW-0238">DNA-binding</keyword>
<keyword evidence="2" id="KW-0805">Transcription regulation</keyword>
<evidence type="ECO:0000256" key="2">
    <source>
        <dbReference type="ARBA" id="ARBA00023015"/>
    </source>
</evidence>
<name>A0ABY8H566_9MICC</name>
<dbReference type="SMART" id="SM00448">
    <property type="entry name" value="REC"/>
    <property type="match status" value="1"/>
</dbReference>
<dbReference type="InterPro" id="IPR011006">
    <property type="entry name" value="CheY-like_superfamily"/>
</dbReference>
<keyword evidence="1 5" id="KW-0597">Phosphoprotein</keyword>
<dbReference type="Pfam" id="PF00196">
    <property type="entry name" value="GerE"/>
    <property type="match status" value="1"/>
</dbReference>
<keyword evidence="9" id="KW-1185">Reference proteome</keyword>
<evidence type="ECO:0000259" key="7">
    <source>
        <dbReference type="PROSITE" id="PS50110"/>
    </source>
</evidence>
<dbReference type="InterPro" id="IPR016032">
    <property type="entry name" value="Sig_transdc_resp-reg_C-effctor"/>
</dbReference>
<organism evidence="8 9">
    <name type="scientific">Citricoccus muralis</name>
    <dbReference type="NCBI Taxonomy" id="169134"/>
    <lineage>
        <taxon>Bacteria</taxon>
        <taxon>Bacillati</taxon>
        <taxon>Actinomycetota</taxon>
        <taxon>Actinomycetes</taxon>
        <taxon>Micrococcales</taxon>
        <taxon>Micrococcaceae</taxon>
        <taxon>Citricoccus</taxon>
    </lineage>
</organism>
<dbReference type="Pfam" id="PF00072">
    <property type="entry name" value="Response_reg"/>
    <property type="match status" value="1"/>
</dbReference>
<dbReference type="PANTHER" id="PTHR43214:SF24">
    <property type="entry name" value="TRANSCRIPTIONAL REGULATORY PROTEIN NARL-RELATED"/>
    <property type="match status" value="1"/>
</dbReference>
<dbReference type="PANTHER" id="PTHR43214">
    <property type="entry name" value="TWO-COMPONENT RESPONSE REGULATOR"/>
    <property type="match status" value="1"/>
</dbReference>
<evidence type="ECO:0000313" key="8">
    <source>
        <dbReference type="EMBL" id="WFP16076.1"/>
    </source>
</evidence>
<dbReference type="PROSITE" id="PS50043">
    <property type="entry name" value="HTH_LUXR_2"/>
    <property type="match status" value="1"/>
</dbReference>
<feature type="domain" description="Response regulatory" evidence="7">
    <location>
        <begin position="2"/>
        <end position="118"/>
    </location>
</feature>
<dbReference type="PROSITE" id="PS50110">
    <property type="entry name" value="RESPONSE_REGULATORY"/>
    <property type="match status" value="1"/>
</dbReference>
<dbReference type="Proteomes" id="UP001219037">
    <property type="component" value="Chromosome"/>
</dbReference>
<protein>
    <submittedName>
        <fullName evidence="8">Response regulator transcription factor</fullName>
    </submittedName>
</protein>
<dbReference type="SMART" id="SM00421">
    <property type="entry name" value="HTH_LUXR"/>
    <property type="match status" value="1"/>
</dbReference>